<evidence type="ECO:0000256" key="4">
    <source>
        <dbReference type="ARBA" id="ARBA00022603"/>
    </source>
</evidence>
<dbReference type="InParanoid" id="J4G5M1"/>
<comment type="miscellaneous">
    <text evidence="11">In contrast to other lysine histone methyltransferases, it does not contain a SET domain, suggesting the existence of another mechanism for methylation of lysine residues of histones.</text>
</comment>
<dbReference type="HOGENOM" id="CLU_027287_1_0_1"/>
<keyword evidence="4 11" id="KW-0489">Methyltransferase</keyword>
<keyword evidence="8 11" id="KW-0539">Nucleus</keyword>
<protein>
    <recommendedName>
        <fullName evidence="3 11">Histone-lysine N-methyltransferase, H3 lysine-79 specific</fullName>
        <ecNumber evidence="2 11">2.1.1.360</ecNumber>
    </recommendedName>
    <alternativeName>
        <fullName evidence="9 11">Histone H3-K79 methyltransferase</fullName>
    </alternativeName>
</protein>
<feature type="compositionally biased region" description="Low complexity" evidence="12">
    <location>
        <begin position="12"/>
        <end position="33"/>
    </location>
</feature>
<evidence type="ECO:0000256" key="11">
    <source>
        <dbReference type="RuleBase" id="RU271113"/>
    </source>
</evidence>
<evidence type="ECO:0000256" key="6">
    <source>
        <dbReference type="ARBA" id="ARBA00022691"/>
    </source>
</evidence>
<sequence>MAAPRHSSSDLGFFSKSKFAKSGASSTTSVAVTTRVVAVERIIPKPPGALKLAARPSTPLIAAASSGLNSSNKRKIEPPDVLPGNATKKPRVSTPSGERREASLEPRASLSTRSPASSRHSSRQPSAARSSMHPQPEAESRSRSTSVFPTEAPLSRDCWIGKAYRPGPNFFSSESVVRSLMKTYKTYFSNPSDPNDRTFEAHPTEYPVIELEYPNSGACERFILLVPKDKDHYNPIMCLETSLHTIIRCKKPFMSLHALLLSGITGYLTPAQQSLFGTLPSTSLVNDDPPGPLSAVPLLSISEVVDASSPSVSVLSSAPSPASSSSDSSLTSLSSSSTSLSAVSTSSTSSASSVSSLSSISMLSSLAEFSPPGSQPSASIQPSVNYLRLLQRAINKKDGPLFLKVMAAINTLLRLLKHPPLPVDPFEPLSSNCLSEATRSWTNIPKDVVTRIIDETYQRAVGPHVAELKRYEAFSSEVYGELMPSLIAQIIQTTGLKEDSLFVDLGSGVGNVVLQASLQTGCRSFGIEIMPTPAKIARSQLEQLRMRCQMWGVPMGEVDLEEGDMLKSKKVDDLVPKADVVLVNNKVFLEALNEALRPKFLDLKEGAIVVSLKPFVSSSRLTERNLDDISAIFKVTERHYSTGSVSWGSGGGSYFIHRVDRESYADIKQKLETSRTTLTRSTRSRR</sequence>
<evidence type="ECO:0000256" key="5">
    <source>
        <dbReference type="ARBA" id="ARBA00022679"/>
    </source>
</evidence>
<evidence type="ECO:0000256" key="1">
    <source>
        <dbReference type="ARBA" id="ARBA00004123"/>
    </source>
</evidence>
<dbReference type="Pfam" id="PF08123">
    <property type="entry name" value="DOT1"/>
    <property type="match status" value="1"/>
</dbReference>
<evidence type="ECO:0000313" key="14">
    <source>
        <dbReference type="EMBL" id="CCM01428.1"/>
    </source>
</evidence>
<feature type="compositionally biased region" description="Low complexity" evidence="12">
    <location>
        <begin position="106"/>
        <end position="131"/>
    </location>
</feature>
<dbReference type="SUPFAM" id="SSF53335">
    <property type="entry name" value="S-adenosyl-L-methionine-dependent methyltransferases"/>
    <property type="match status" value="1"/>
</dbReference>
<keyword evidence="6 11" id="KW-0949">S-adenosyl-L-methionine</keyword>
<comment type="activity regulation">
    <text evidence="11">Ubiquitination of histone H2B to form H2BK123ub1 is required for efficient DOT1 methyltransferase activity on histone H3.</text>
</comment>
<dbReference type="AlphaFoldDB" id="J4G5M1"/>
<dbReference type="InterPro" id="IPR025789">
    <property type="entry name" value="DOT1_dom"/>
</dbReference>
<dbReference type="PROSITE" id="PS51569">
    <property type="entry name" value="DOT1"/>
    <property type="match status" value="1"/>
</dbReference>
<comment type="subcellular location">
    <subcellularLocation>
        <location evidence="1 11">Nucleus</location>
    </subcellularLocation>
</comment>
<feature type="region of interest" description="Disordered" evidence="12">
    <location>
        <begin position="63"/>
        <end position="149"/>
    </location>
</feature>
<dbReference type="Gene3D" id="1.10.260.170">
    <property type="match status" value="1"/>
</dbReference>
<dbReference type="GO" id="GO:0032259">
    <property type="term" value="P:methylation"/>
    <property type="evidence" value="ECO:0007669"/>
    <property type="project" value="UniProtKB-KW"/>
</dbReference>
<dbReference type="GO" id="GO:0006281">
    <property type="term" value="P:DNA repair"/>
    <property type="evidence" value="ECO:0007669"/>
    <property type="project" value="TreeGrafter"/>
</dbReference>
<evidence type="ECO:0000256" key="3">
    <source>
        <dbReference type="ARBA" id="ARBA00020987"/>
    </source>
</evidence>
<evidence type="ECO:0000256" key="2">
    <source>
        <dbReference type="ARBA" id="ARBA00012190"/>
    </source>
</evidence>
<dbReference type="GO" id="GO:0000077">
    <property type="term" value="P:DNA damage checkpoint signaling"/>
    <property type="evidence" value="ECO:0007669"/>
    <property type="project" value="TreeGrafter"/>
</dbReference>
<dbReference type="Gene3D" id="3.40.50.150">
    <property type="entry name" value="Vaccinia Virus protein VP39"/>
    <property type="match status" value="1"/>
</dbReference>
<comment type="similarity">
    <text evidence="11">Belongs to the class I-like SAM-binding methyltransferase superfamily. DOT1 family.</text>
</comment>
<evidence type="ECO:0000259" key="13">
    <source>
        <dbReference type="PROSITE" id="PS51569"/>
    </source>
</evidence>
<dbReference type="CDD" id="cd02440">
    <property type="entry name" value="AdoMet_MTases"/>
    <property type="match status" value="1"/>
</dbReference>
<reference evidence="14 15" key="1">
    <citation type="journal article" date="2012" name="Appl. Environ. Microbiol.">
        <title>Short-read sequencing for genomic analysis of the brown rot fungus Fibroporia radiculosa.</title>
        <authorList>
            <person name="Tang J.D."/>
            <person name="Perkins A.D."/>
            <person name="Sonstegard T.S."/>
            <person name="Schroeder S.G."/>
            <person name="Burgess S.C."/>
            <person name="Diehl S.V."/>
        </authorList>
    </citation>
    <scope>NUCLEOTIDE SEQUENCE [LARGE SCALE GENOMIC DNA]</scope>
    <source>
        <strain evidence="14 15">TFFH 294</strain>
    </source>
</reference>
<keyword evidence="15" id="KW-1185">Reference proteome</keyword>
<comment type="function">
    <text evidence="11">Histone methyltransferase that specifically trimethylates histone H3 to form H3K79me3. This methylation is required for telomere silencing and for the pachytene checkpoint during the meiotic cell cycle by allowing the recruitment of RAD9 to double strand breaks. Nucleosomes are preferred as substrate compared to free histone.</text>
</comment>
<keyword evidence="5 11" id="KW-0808">Transferase</keyword>
<dbReference type="EMBL" id="HE797032">
    <property type="protein sequence ID" value="CCM01428.1"/>
    <property type="molecule type" value="Genomic_DNA"/>
</dbReference>
<dbReference type="GeneID" id="24096339"/>
<dbReference type="STRING" id="599839.J4G5M1"/>
<dbReference type="Proteomes" id="UP000006352">
    <property type="component" value="Unassembled WGS sequence"/>
</dbReference>
<keyword evidence="7 11" id="KW-0156">Chromatin regulator</keyword>
<evidence type="ECO:0000256" key="12">
    <source>
        <dbReference type="SAM" id="MobiDB-lite"/>
    </source>
</evidence>
<dbReference type="GO" id="GO:0140956">
    <property type="term" value="F:histone H3K79 trimethyltransferase activity"/>
    <property type="evidence" value="ECO:0007669"/>
    <property type="project" value="UniProtKB-EC"/>
</dbReference>
<evidence type="ECO:0000313" key="15">
    <source>
        <dbReference type="Proteomes" id="UP000006352"/>
    </source>
</evidence>
<evidence type="ECO:0000256" key="9">
    <source>
        <dbReference type="ARBA" id="ARBA00029821"/>
    </source>
</evidence>
<dbReference type="InterPro" id="IPR030445">
    <property type="entry name" value="H3-K79_meTrfase"/>
</dbReference>
<comment type="catalytic activity">
    <reaction evidence="10 11">
        <text>L-lysyl(79)-[histone H3] + 3 S-adenosyl-L-methionine = N(6),N(6),N(6)-trimethyl-L-lysyl(79)-[histone H3] + 3 S-adenosyl-L-homocysteine + 3 H(+)</text>
        <dbReference type="Rhea" id="RHEA:60328"/>
        <dbReference type="Rhea" id="RHEA-COMP:15549"/>
        <dbReference type="Rhea" id="RHEA-COMP:15552"/>
        <dbReference type="ChEBI" id="CHEBI:15378"/>
        <dbReference type="ChEBI" id="CHEBI:29969"/>
        <dbReference type="ChEBI" id="CHEBI:57856"/>
        <dbReference type="ChEBI" id="CHEBI:59789"/>
        <dbReference type="ChEBI" id="CHEBI:61961"/>
        <dbReference type="EC" id="2.1.1.360"/>
    </reaction>
</comment>
<evidence type="ECO:0000256" key="10">
    <source>
        <dbReference type="ARBA" id="ARBA00047770"/>
    </source>
</evidence>
<evidence type="ECO:0000256" key="8">
    <source>
        <dbReference type="ARBA" id="ARBA00023242"/>
    </source>
</evidence>
<gene>
    <name evidence="14" type="ORF">FIBRA_03479</name>
</gene>
<dbReference type="PANTHER" id="PTHR21451">
    <property type="entry name" value="HISTONE H3 METHYLTRANSFERASE"/>
    <property type="match status" value="1"/>
</dbReference>
<dbReference type="InterPro" id="IPR029063">
    <property type="entry name" value="SAM-dependent_MTases_sf"/>
</dbReference>
<dbReference type="FunFam" id="3.40.50.150:FF:000033">
    <property type="entry name" value="Histone-lysine N-methyltransferase, H3 lysine-79 specific"/>
    <property type="match status" value="1"/>
</dbReference>
<organism evidence="14 15">
    <name type="scientific">Fibroporia radiculosa</name>
    <dbReference type="NCBI Taxonomy" id="599839"/>
    <lineage>
        <taxon>Eukaryota</taxon>
        <taxon>Fungi</taxon>
        <taxon>Dikarya</taxon>
        <taxon>Basidiomycota</taxon>
        <taxon>Agaricomycotina</taxon>
        <taxon>Agaricomycetes</taxon>
        <taxon>Polyporales</taxon>
        <taxon>Fibroporiaceae</taxon>
        <taxon>Fibroporia</taxon>
    </lineage>
</organism>
<dbReference type="PANTHER" id="PTHR21451:SF0">
    <property type="entry name" value="HISTONE-LYSINE N-METHYLTRANSFERASE, H3 LYSINE-79 SPECIFIC"/>
    <property type="match status" value="1"/>
</dbReference>
<dbReference type="EC" id="2.1.1.360" evidence="2 11"/>
<name>J4G5M1_9APHY</name>
<dbReference type="GO" id="GO:0005634">
    <property type="term" value="C:nucleus"/>
    <property type="evidence" value="ECO:0007669"/>
    <property type="project" value="UniProtKB-SubCell"/>
</dbReference>
<feature type="region of interest" description="Disordered" evidence="12">
    <location>
        <begin position="1"/>
        <end position="33"/>
    </location>
</feature>
<evidence type="ECO:0000256" key="7">
    <source>
        <dbReference type="ARBA" id="ARBA00022853"/>
    </source>
</evidence>
<dbReference type="OrthoDB" id="443402at2759"/>
<feature type="domain" description="DOT1" evidence="13">
    <location>
        <begin position="341"/>
        <end position="672"/>
    </location>
</feature>
<accession>J4G5M1</accession>
<dbReference type="RefSeq" id="XP_012180711.1">
    <property type="nucleotide sequence ID" value="XM_012325321.1"/>
</dbReference>
<proteinExistence type="inferred from homology"/>